<dbReference type="Proteomes" id="UP000054217">
    <property type="component" value="Unassembled WGS sequence"/>
</dbReference>
<feature type="region of interest" description="Disordered" evidence="2">
    <location>
        <begin position="167"/>
        <end position="188"/>
    </location>
</feature>
<dbReference type="STRING" id="870435.A0A0C3PGF8"/>
<protein>
    <submittedName>
        <fullName evidence="3">Uncharacterized protein</fullName>
    </submittedName>
</protein>
<keyword evidence="4" id="KW-1185">Reference proteome</keyword>
<dbReference type="EMBL" id="KN831947">
    <property type="protein sequence ID" value="KIO13050.1"/>
    <property type="molecule type" value="Genomic_DNA"/>
</dbReference>
<dbReference type="AlphaFoldDB" id="A0A0C3PGF8"/>
<feature type="coiled-coil region" evidence="1">
    <location>
        <begin position="1"/>
        <end position="42"/>
    </location>
</feature>
<gene>
    <name evidence="3" type="ORF">M404DRAFT_19723</name>
</gene>
<name>A0A0C3PGF8_PISTI</name>
<proteinExistence type="predicted"/>
<evidence type="ECO:0000256" key="1">
    <source>
        <dbReference type="SAM" id="Coils"/>
    </source>
</evidence>
<dbReference type="InParanoid" id="A0A0C3PGF8"/>
<organism evidence="3 4">
    <name type="scientific">Pisolithus tinctorius Marx 270</name>
    <dbReference type="NCBI Taxonomy" id="870435"/>
    <lineage>
        <taxon>Eukaryota</taxon>
        <taxon>Fungi</taxon>
        <taxon>Dikarya</taxon>
        <taxon>Basidiomycota</taxon>
        <taxon>Agaricomycotina</taxon>
        <taxon>Agaricomycetes</taxon>
        <taxon>Agaricomycetidae</taxon>
        <taxon>Boletales</taxon>
        <taxon>Sclerodermatineae</taxon>
        <taxon>Pisolithaceae</taxon>
        <taxon>Pisolithus</taxon>
    </lineage>
</organism>
<dbReference type="HOGENOM" id="CLU_049340_1_0_1"/>
<sequence length="214" mass="23405">MLELERDLELERRKVRELQDTSREREKEYQRLKAQLDKVKRKALLGPDNTTRAVASGVNAPNRTPLDNISVQRQPLGDVGAVVGGMEANGIQRTPLNNRTVPMNFGGQPAYPWSSNRARAPPLAGPQRLNAADRSFRANSISDQSESANEVENLLLPNHNRGRCGVAPSANAWGASSGRSQPVQQRRPSSIVSTACLLTPDAAFNTAAKRGFTR</sequence>
<evidence type="ECO:0000256" key="2">
    <source>
        <dbReference type="SAM" id="MobiDB-lite"/>
    </source>
</evidence>
<reference evidence="4" key="2">
    <citation type="submission" date="2015-01" db="EMBL/GenBank/DDBJ databases">
        <title>Evolutionary Origins and Diversification of the Mycorrhizal Mutualists.</title>
        <authorList>
            <consortium name="DOE Joint Genome Institute"/>
            <consortium name="Mycorrhizal Genomics Consortium"/>
            <person name="Kohler A."/>
            <person name="Kuo A."/>
            <person name="Nagy L.G."/>
            <person name="Floudas D."/>
            <person name="Copeland A."/>
            <person name="Barry K.W."/>
            <person name="Cichocki N."/>
            <person name="Veneault-Fourrey C."/>
            <person name="LaButti K."/>
            <person name="Lindquist E.A."/>
            <person name="Lipzen A."/>
            <person name="Lundell T."/>
            <person name="Morin E."/>
            <person name="Murat C."/>
            <person name="Riley R."/>
            <person name="Ohm R."/>
            <person name="Sun H."/>
            <person name="Tunlid A."/>
            <person name="Henrissat B."/>
            <person name="Grigoriev I.V."/>
            <person name="Hibbett D.S."/>
            <person name="Martin F."/>
        </authorList>
    </citation>
    <scope>NUCLEOTIDE SEQUENCE [LARGE SCALE GENOMIC DNA]</scope>
    <source>
        <strain evidence="4">Marx 270</strain>
    </source>
</reference>
<reference evidence="3 4" key="1">
    <citation type="submission" date="2014-04" db="EMBL/GenBank/DDBJ databases">
        <authorList>
            <consortium name="DOE Joint Genome Institute"/>
            <person name="Kuo A."/>
            <person name="Kohler A."/>
            <person name="Costa M.D."/>
            <person name="Nagy L.G."/>
            <person name="Floudas D."/>
            <person name="Copeland A."/>
            <person name="Barry K.W."/>
            <person name="Cichocki N."/>
            <person name="Veneault-Fourrey C."/>
            <person name="LaButti K."/>
            <person name="Lindquist E.A."/>
            <person name="Lipzen A."/>
            <person name="Lundell T."/>
            <person name="Morin E."/>
            <person name="Murat C."/>
            <person name="Sun H."/>
            <person name="Tunlid A."/>
            <person name="Henrissat B."/>
            <person name="Grigoriev I.V."/>
            <person name="Hibbett D.S."/>
            <person name="Martin F."/>
            <person name="Nordberg H.P."/>
            <person name="Cantor M.N."/>
            <person name="Hua S.X."/>
        </authorList>
    </citation>
    <scope>NUCLEOTIDE SEQUENCE [LARGE SCALE GENOMIC DNA]</scope>
    <source>
        <strain evidence="3 4">Marx 270</strain>
    </source>
</reference>
<evidence type="ECO:0000313" key="4">
    <source>
        <dbReference type="Proteomes" id="UP000054217"/>
    </source>
</evidence>
<dbReference type="OrthoDB" id="441210at2759"/>
<keyword evidence="1" id="KW-0175">Coiled coil</keyword>
<accession>A0A0C3PGF8</accession>
<feature type="compositionally biased region" description="Polar residues" evidence="2">
    <location>
        <begin position="177"/>
        <end position="188"/>
    </location>
</feature>
<evidence type="ECO:0000313" key="3">
    <source>
        <dbReference type="EMBL" id="KIO13050.1"/>
    </source>
</evidence>